<name>A0AAD5Q0C8_PYTIN</name>
<sequence>MIVDFTVTQKGLEEQLLARVIQKEQRSLEEQLLHVQQDLNANTKALLALDSLLLDRLSANTGNLLDDLELITT</sequence>
<dbReference type="GO" id="GO:0008569">
    <property type="term" value="F:minus-end-directed microtubule motor activity"/>
    <property type="evidence" value="ECO:0007669"/>
    <property type="project" value="TreeGrafter"/>
</dbReference>
<dbReference type="GO" id="GO:0036158">
    <property type="term" value="P:outer dynein arm assembly"/>
    <property type="evidence" value="ECO:0007669"/>
    <property type="project" value="TreeGrafter"/>
</dbReference>
<reference evidence="2" key="1">
    <citation type="submission" date="2021-12" db="EMBL/GenBank/DDBJ databases">
        <title>Prjna785345.</title>
        <authorList>
            <person name="Rujirawat T."/>
            <person name="Krajaejun T."/>
        </authorList>
    </citation>
    <scope>NUCLEOTIDE SEQUENCE</scope>
    <source>
        <strain evidence="2">Pi057C3</strain>
    </source>
</reference>
<organism evidence="2 3">
    <name type="scientific">Pythium insidiosum</name>
    <name type="common">Pythiosis disease agent</name>
    <dbReference type="NCBI Taxonomy" id="114742"/>
    <lineage>
        <taxon>Eukaryota</taxon>
        <taxon>Sar</taxon>
        <taxon>Stramenopiles</taxon>
        <taxon>Oomycota</taxon>
        <taxon>Peronosporomycetes</taxon>
        <taxon>Pythiales</taxon>
        <taxon>Pythiaceae</taxon>
        <taxon>Pythium</taxon>
    </lineage>
</organism>
<dbReference type="PANTHER" id="PTHR10676:SF365">
    <property type="entry name" value="AAA+ ATPASE DOMAIN-CONTAINING PROTEIN"/>
    <property type="match status" value="1"/>
</dbReference>
<keyword evidence="3" id="KW-1185">Reference proteome</keyword>
<dbReference type="PANTHER" id="PTHR10676">
    <property type="entry name" value="DYNEIN HEAVY CHAIN FAMILY PROTEIN"/>
    <property type="match status" value="1"/>
</dbReference>
<dbReference type="InterPro" id="IPR035706">
    <property type="entry name" value="AAA_9"/>
</dbReference>
<dbReference type="AlphaFoldDB" id="A0AAD5Q0C8"/>
<dbReference type="EMBL" id="JAKCXM010008393">
    <property type="protein sequence ID" value="KAJ0388589.1"/>
    <property type="molecule type" value="Genomic_DNA"/>
</dbReference>
<comment type="caution">
    <text evidence="2">The sequence shown here is derived from an EMBL/GenBank/DDBJ whole genome shotgun (WGS) entry which is preliminary data.</text>
</comment>
<dbReference type="GO" id="GO:0036157">
    <property type="term" value="C:outer dynein arm"/>
    <property type="evidence" value="ECO:0007669"/>
    <property type="project" value="TreeGrafter"/>
</dbReference>
<gene>
    <name evidence="2" type="ORF">P43SY_011461</name>
</gene>
<evidence type="ECO:0000313" key="2">
    <source>
        <dbReference type="EMBL" id="KAJ0388589.1"/>
    </source>
</evidence>
<dbReference type="GO" id="GO:0051959">
    <property type="term" value="F:dynein light intermediate chain binding"/>
    <property type="evidence" value="ECO:0007669"/>
    <property type="project" value="InterPro"/>
</dbReference>
<protein>
    <recommendedName>
        <fullName evidence="1">Dynein heavy chain ATP-binding dynein motor region domain-containing protein</fullName>
    </recommendedName>
</protein>
<feature type="domain" description="Dynein heavy chain ATP-binding dynein motor region" evidence="1">
    <location>
        <begin position="2"/>
        <end position="73"/>
    </location>
</feature>
<dbReference type="GO" id="GO:0045505">
    <property type="term" value="F:dynein intermediate chain binding"/>
    <property type="evidence" value="ECO:0007669"/>
    <property type="project" value="InterPro"/>
</dbReference>
<dbReference type="GO" id="GO:0060294">
    <property type="term" value="P:cilium movement involved in cell motility"/>
    <property type="evidence" value="ECO:0007669"/>
    <property type="project" value="TreeGrafter"/>
</dbReference>
<dbReference type="Gene3D" id="1.20.920.20">
    <property type="match status" value="1"/>
</dbReference>
<evidence type="ECO:0000313" key="3">
    <source>
        <dbReference type="Proteomes" id="UP001209570"/>
    </source>
</evidence>
<dbReference type="Proteomes" id="UP001209570">
    <property type="component" value="Unassembled WGS sequence"/>
</dbReference>
<dbReference type="Pfam" id="PF12781">
    <property type="entry name" value="AAA_9"/>
    <property type="match status" value="1"/>
</dbReference>
<accession>A0AAD5Q0C8</accession>
<dbReference type="GO" id="GO:0097729">
    <property type="term" value="C:9+2 motile cilium"/>
    <property type="evidence" value="ECO:0007669"/>
    <property type="project" value="TreeGrafter"/>
</dbReference>
<dbReference type="InterPro" id="IPR026983">
    <property type="entry name" value="DHC"/>
</dbReference>
<evidence type="ECO:0000259" key="1">
    <source>
        <dbReference type="Pfam" id="PF12781"/>
    </source>
</evidence>
<proteinExistence type="predicted"/>